<evidence type="ECO:0000313" key="3">
    <source>
        <dbReference type="Proteomes" id="UP001596443"/>
    </source>
</evidence>
<reference evidence="2 3" key="1">
    <citation type="journal article" date="2019" name="Int. J. Syst. Evol. Microbiol.">
        <title>The Global Catalogue of Microorganisms (GCM) 10K type strain sequencing project: providing services to taxonomists for standard genome sequencing and annotation.</title>
        <authorList>
            <consortium name="The Broad Institute Genomics Platform"/>
            <consortium name="The Broad Institute Genome Sequencing Center for Infectious Disease"/>
            <person name="Wu L."/>
            <person name="Ma J."/>
        </authorList>
    </citation>
    <scope>NUCLEOTIDE SEQUENCE [LARGE SCALE GENOMIC DNA]</scope>
    <source>
        <strain evidence="2 3">SYNS20</strain>
    </source>
</reference>
<organism evidence="2 3">
    <name type="scientific">Halobaculum halobium</name>
    <dbReference type="NCBI Taxonomy" id="3032281"/>
    <lineage>
        <taxon>Archaea</taxon>
        <taxon>Methanobacteriati</taxon>
        <taxon>Methanobacteriota</taxon>
        <taxon>Stenosarchaea group</taxon>
        <taxon>Halobacteria</taxon>
        <taxon>Halobacteriales</taxon>
        <taxon>Haloferacaceae</taxon>
        <taxon>Halobaculum</taxon>
    </lineage>
</organism>
<dbReference type="RefSeq" id="WP_284061517.1">
    <property type="nucleotide sequence ID" value="NZ_CP126158.1"/>
</dbReference>
<accession>A0ABD5TFI3</accession>
<dbReference type="EMBL" id="JBHSWX010000012">
    <property type="protein sequence ID" value="MFC6787351.1"/>
    <property type="molecule type" value="Genomic_DNA"/>
</dbReference>
<dbReference type="Proteomes" id="UP001596443">
    <property type="component" value="Unassembled WGS sequence"/>
</dbReference>
<evidence type="ECO:0000313" key="2">
    <source>
        <dbReference type="EMBL" id="MFC6787351.1"/>
    </source>
</evidence>
<keyword evidence="3" id="KW-1185">Reference proteome</keyword>
<name>A0ABD5TFI3_9EURY</name>
<evidence type="ECO:0000256" key="1">
    <source>
        <dbReference type="SAM" id="Phobius"/>
    </source>
</evidence>
<gene>
    <name evidence="2" type="ORF">ACFQFD_15495</name>
</gene>
<keyword evidence="1" id="KW-0812">Transmembrane</keyword>
<feature type="transmembrane region" description="Helical" evidence="1">
    <location>
        <begin position="12"/>
        <end position="30"/>
    </location>
</feature>
<keyword evidence="1" id="KW-1133">Transmembrane helix</keyword>
<dbReference type="AlphaFoldDB" id="A0ABD5TFI3"/>
<comment type="caution">
    <text evidence="2">The sequence shown here is derived from an EMBL/GenBank/DDBJ whole genome shotgun (WGS) entry which is preliminary data.</text>
</comment>
<evidence type="ECO:0008006" key="4">
    <source>
        <dbReference type="Google" id="ProtNLM"/>
    </source>
</evidence>
<keyword evidence="1" id="KW-0472">Membrane</keyword>
<feature type="transmembrane region" description="Helical" evidence="1">
    <location>
        <begin position="101"/>
        <end position="118"/>
    </location>
</feature>
<sequence>MTRTLPSVIGQFALWTAGAVGVQLILGVSWGSPESVFDPAALADAALVGACVAAGGVAASVLSVYGRDIVGVLVATALLTALSTAAFGADVATVNGLLSLAGGYGVFVALAYTVGWAVDGVLRRGVVVEDGAATFAGPR</sequence>
<feature type="transmembrane region" description="Helical" evidence="1">
    <location>
        <begin position="69"/>
        <end position="89"/>
    </location>
</feature>
<protein>
    <recommendedName>
        <fullName evidence="4">SPW repeat-containing protein</fullName>
    </recommendedName>
</protein>
<feature type="transmembrane region" description="Helical" evidence="1">
    <location>
        <begin position="42"/>
        <end position="62"/>
    </location>
</feature>
<proteinExistence type="predicted"/>
<dbReference type="GeneID" id="81210469"/>